<dbReference type="InterPro" id="IPR011055">
    <property type="entry name" value="Dup_hybrid_motif"/>
</dbReference>
<dbReference type="OrthoDB" id="9805070at2"/>
<evidence type="ECO:0000259" key="3">
    <source>
        <dbReference type="Pfam" id="PF01551"/>
    </source>
</evidence>
<dbReference type="FunFam" id="2.70.70.10:FF:000006">
    <property type="entry name" value="M23 family peptidase"/>
    <property type="match status" value="1"/>
</dbReference>
<dbReference type="InterPro" id="IPR016047">
    <property type="entry name" value="M23ase_b-sheet_dom"/>
</dbReference>
<keyword evidence="2" id="KW-0472">Membrane</keyword>
<dbReference type="AlphaFoldDB" id="A0A1D2YVC6"/>
<gene>
    <name evidence="4" type="ORF">BHF71_07940</name>
</gene>
<evidence type="ECO:0000256" key="2">
    <source>
        <dbReference type="SAM" id="Phobius"/>
    </source>
</evidence>
<feature type="transmembrane region" description="Helical" evidence="2">
    <location>
        <begin position="27"/>
        <end position="48"/>
    </location>
</feature>
<dbReference type="PANTHER" id="PTHR21666">
    <property type="entry name" value="PEPTIDASE-RELATED"/>
    <property type="match status" value="1"/>
</dbReference>
<reference evidence="4 5" key="1">
    <citation type="submission" date="2016-09" db="EMBL/GenBank/DDBJ databases">
        <title>Draft genome sequence for the type strain of Vulcanibacillus modesticaldus BR, a strictly anaerobic, moderately thermophilic, and nitrate-reducing bacterium from deep sea-hydrothermal vents of the Mid-Atlantic Ridge.</title>
        <authorList>
            <person name="Abin C.A."/>
            <person name="Hollibaugh J.T."/>
        </authorList>
    </citation>
    <scope>NUCLEOTIDE SEQUENCE [LARGE SCALE GENOMIC DNA]</scope>
    <source>
        <strain evidence="4 5">BR</strain>
    </source>
</reference>
<dbReference type="RefSeq" id="WP_069656466.1">
    <property type="nucleotide sequence ID" value="NZ_MIJF01000016.1"/>
</dbReference>
<dbReference type="Gene3D" id="2.70.70.10">
    <property type="entry name" value="Glucose Permease (Domain IIA)"/>
    <property type="match status" value="1"/>
</dbReference>
<name>A0A1D2YVC6_9BACI</name>
<evidence type="ECO:0000313" key="4">
    <source>
        <dbReference type="EMBL" id="OEF99678.1"/>
    </source>
</evidence>
<keyword evidence="2" id="KW-0812">Transmembrane</keyword>
<feature type="domain" description="M23ase beta-sheet core" evidence="3">
    <location>
        <begin position="204"/>
        <end position="298"/>
    </location>
</feature>
<organism evidence="4 5">
    <name type="scientific">Vulcanibacillus modesticaldus</name>
    <dbReference type="NCBI Taxonomy" id="337097"/>
    <lineage>
        <taxon>Bacteria</taxon>
        <taxon>Bacillati</taxon>
        <taxon>Bacillota</taxon>
        <taxon>Bacilli</taxon>
        <taxon>Bacillales</taxon>
        <taxon>Bacillaceae</taxon>
        <taxon>Vulcanibacillus</taxon>
    </lineage>
</organism>
<dbReference type="Pfam" id="PF01551">
    <property type="entry name" value="Peptidase_M23"/>
    <property type="match status" value="1"/>
</dbReference>
<dbReference type="CDD" id="cd12797">
    <property type="entry name" value="M23_peptidase"/>
    <property type="match status" value="1"/>
</dbReference>
<protein>
    <recommendedName>
        <fullName evidence="3">M23ase beta-sheet core domain-containing protein</fullName>
    </recommendedName>
</protein>
<evidence type="ECO:0000313" key="5">
    <source>
        <dbReference type="Proteomes" id="UP000243739"/>
    </source>
</evidence>
<dbReference type="STRING" id="337097.BHF71_07940"/>
<evidence type="ECO:0000256" key="1">
    <source>
        <dbReference type="SAM" id="Coils"/>
    </source>
</evidence>
<dbReference type="GO" id="GO:0004222">
    <property type="term" value="F:metalloendopeptidase activity"/>
    <property type="evidence" value="ECO:0007669"/>
    <property type="project" value="TreeGrafter"/>
</dbReference>
<feature type="coiled-coil region" evidence="1">
    <location>
        <begin position="71"/>
        <end position="105"/>
    </location>
</feature>
<dbReference type="PANTHER" id="PTHR21666:SF286">
    <property type="entry name" value="LIPOPROTEIN NLPD"/>
    <property type="match status" value="1"/>
</dbReference>
<sequence>MKKNPFLTVMVIPHTERGPMTLRVSVYFVRFILTFILVGLMFSSLWAYKYIYIKREKASLQLIQSDNQKIIEEYSENYLSLYQEVKKLKEQMIGLQQLEEQIRIKNGFDPSKSYFSKENQLVLSGINNKSKMTASTLTIKTTKETIESLQNTLPEKEKSLNELLQLLEERNETLLSIPSINPTVGRITSKFGYRSDPFNNNRSFHNGLDIANAFGTPIYSTADGIVTFSGRNGGYGNQIVINHGNGLETVYAHNSKNLVKKGDFVRKGQLIAYMGSTGRSTGSHLHYEVRKNGRRVNPSNYIN</sequence>
<comment type="caution">
    <text evidence="4">The sequence shown here is derived from an EMBL/GenBank/DDBJ whole genome shotgun (WGS) entry which is preliminary data.</text>
</comment>
<dbReference type="InterPro" id="IPR050570">
    <property type="entry name" value="Cell_wall_metabolism_enzyme"/>
</dbReference>
<dbReference type="SUPFAM" id="SSF51261">
    <property type="entry name" value="Duplicated hybrid motif"/>
    <property type="match status" value="1"/>
</dbReference>
<dbReference type="Proteomes" id="UP000243739">
    <property type="component" value="Unassembled WGS sequence"/>
</dbReference>
<feature type="coiled-coil region" evidence="1">
    <location>
        <begin position="139"/>
        <end position="166"/>
    </location>
</feature>
<keyword evidence="5" id="KW-1185">Reference proteome</keyword>
<accession>A0A1D2YVC6</accession>
<keyword evidence="2" id="KW-1133">Transmembrane helix</keyword>
<dbReference type="EMBL" id="MIJF01000016">
    <property type="protein sequence ID" value="OEF99678.1"/>
    <property type="molecule type" value="Genomic_DNA"/>
</dbReference>
<keyword evidence="1" id="KW-0175">Coiled coil</keyword>
<proteinExistence type="predicted"/>